<comment type="caution">
    <text evidence="1">The sequence shown here is derived from an EMBL/GenBank/DDBJ whole genome shotgun (WGS) entry which is preliminary data.</text>
</comment>
<dbReference type="AlphaFoldDB" id="A0A6S7HII2"/>
<reference evidence="1" key="1">
    <citation type="submission" date="2020-04" db="EMBL/GenBank/DDBJ databases">
        <authorList>
            <person name="Alioto T."/>
            <person name="Alioto T."/>
            <person name="Gomez Garrido J."/>
        </authorList>
    </citation>
    <scope>NUCLEOTIDE SEQUENCE</scope>
    <source>
        <strain evidence="1">A484AB</strain>
    </source>
</reference>
<dbReference type="EMBL" id="CACRXK020005314">
    <property type="protein sequence ID" value="CAB4005785.1"/>
    <property type="molecule type" value="Genomic_DNA"/>
</dbReference>
<accession>A0A6S7HII2</accession>
<dbReference type="OrthoDB" id="6009170at2759"/>
<proteinExistence type="predicted"/>
<evidence type="ECO:0000313" key="1">
    <source>
        <dbReference type="EMBL" id="CAB4005785.1"/>
    </source>
</evidence>
<gene>
    <name evidence="1" type="ORF">PACLA_8A065389</name>
</gene>
<protein>
    <submittedName>
        <fullName evidence="1">Uncharacterized protein</fullName>
    </submittedName>
</protein>
<sequence>MLQSLCFVLKAVIYFLASTRKRLVPGAVPSLNLPVKSTPTSATTTRRELVRHQLDKRVVYHNLESFKKRIPGLKMKGWLKTENEDNVIFEFWNPTFSLPKLTCSVASSLDFSVAVYNWFLPDDHVIYTELKRSVKHTSISTIISKLESYKICEGLNKNELTYSKCEDPSPSCSSSSIIRHTIPIKPENYEEDGPPFQACIFLRSQDCELLCGNISCSSCIKQEKSVSKQKEKHDVQAPQPLKDKAPLSKSSKERLVATVQRQRVVCKELEGRISQLEK</sequence>
<dbReference type="Proteomes" id="UP001152795">
    <property type="component" value="Unassembled WGS sequence"/>
</dbReference>
<name>A0A6S7HII2_PARCT</name>
<organism evidence="1 2">
    <name type="scientific">Paramuricea clavata</name>
    <name type="common">Red gorgonian</name>
    <name type="synonym">Violescent sea-whip</name>
    <dbReference type="NCBI Taxonomy" id="317549"/>
    <lineage>
        <taxon>Eukaryota</taxon>
        <taxon>Metazoa</taxon>
        <taxon>Cnidaria</taxon>
        <taxon>Anthozoa</taxon>
        <taxon>Octocorallia</taxon>
        <taxon>Malacalcyonacea</taxon>
        <taxon>Plexauridae</taxon>
        <taxon>Paramuricea</taxon>
    </lineage>
</organism>
<keyword evidence="2" id="KW-1185">Reference proteome</keyword>
<evidence type="ECO:0000313" key="2">
    <source>
        <dbReference type="Proteomes" id="UP001152795"/>
    </source>
</evidence>